<dbReference type="Proteomes" id="UP000054761">
    <property type="component" value="Unassembled WGS sequence"/>
</dbReference>
<sequence>MFKKPTSEQEKKEISQEDISSLIKTGLSSVMSKLHTAPNSFVLSKHYYHSLEDLLKNNLSGFRPSRSLAGCTVLTVVANIDKNTGKISTANMVLSNAYLHQLDNSFSYYRLNLPNAMLEIAEKYALTSQAATLKTTLLLHELKEKLKEGIKTFEENSREMAKQYITEDESEYEKTCDKKYDELAFNAIFNRDEANHEDSFDKKYDRF</sequence>
<protein>
    <submittedName>
        <fullName evidence="1">Uncharacterized protein</fullName>
    </submittedName>
</protein>
<accession>A0A0W0V3R6</accession>
<organism evidence="1 2">
    <name type="scientific">Legionella israelensis</name>
    <dbReference type="NCBI Taxonomy" id="454"/>
    <lineage>
        <taxon>Bacteria</taxon>
        <taxon>Pseudomonadati</taxon>
        <taxon>Pseudomonadota</taxon>
        <taxon>Gammaproteobacteria</taxon>
        <taxon>Legionellales</taxon>
        <taxon>Legionellaceae</taxon>
        <taxon>Legionella</taxon>
    </lineage>
</organism>
<dbReference type="PATRIC" id="fig|454.4.peg.2676"/>
<proteinExistence type="predicted"/>
<gene>
    <name evidence="1" type="ORF">Lisr_2447</name>
</gene>
<keyword evidence="2" id="KW-1185">Reference proteome</keyword>
<evidence type="ECO:0000313" key="2">
    <source>
        <dbReference type="Proteomes" id="UP000054761"/>
    </source>
</evidence>
<dbReference type="RefSeq" id="WP_058502739.1">
    <property type="nucleotide sequence ID" value="NZ_CAAAJA010000025.1"/>
</dbReference>
<dbReference type="EMBL" id="LNYH01000148">
    <property type="protein sequence ID" value="KTD14739.1"/>
    <property type="molecule type" value="Genomic_DNA"/>
</dbReference>
<dbReference type="AlphaFoldDB" id="A0A0W0V3R6"/>
<name>A0A0W0V3R6_9GAMM</name>
<evidence type="ECO:0000313" key="1">
    <source>
        <dbReference type="EMBL" id="KTD14739.1"/>
    </source>
</evidence>
<reference evidence="1 2" key="1">
    <citation type="submission" date="2015-11" db="EMBL/GenBank/DDBJ databases">
        <title>Genomic analysis of 38 Legionella species identifies large and diverse effector repertoires.</title>
        <authorList>
            <person name="Burstein D."/>
            <person name="Amaro F."/>
            <person name="Zusman T."/>
            <person name="Lifshitz Z."/>
            <person name="Cohen O."/>
            <person name="Gilbert J.A."/>
            <person name="Pupko T."/>
            <person name="Shuman H.A."/>
            <person name="Segal G."/>
        </authorList>
    </citation>
    <scope>NUCLEOTIDE SEQUENCE [LARGE SCALE GENOMIC DNA]</scope>
    <source>
        <strain evidence="1 2">Bercovier 4</strain>
    </source>
</reference>
<comment type="caution">
    <text evidence="1">The sequence shown here is derived from an EMBL/GenBank/DDBJ whole genome shotgun (WGS) entry which is preliminary data.</text>
</comment>